<dbReference type="AlphaFoldDB" id="A0ABD1HM23"/>
<dbReference type="SMART" id="SM00554">
    <property type="entry name" value="FAS1"/>
    <property type="match status" value="2"/>
</dbReference>
<organism evidence="4 5">
    <name type="scientific">Salvia divinorum</name>
    <name type="common">Maria pastora</name>
    <name type="synonym">Diviner's sage</name>
    <dbReference type="NCBI Taxonomy" id="28513"/>
    <lineage>
        <taxon>Eukaryota</taxon>
        <taxon>Viridiplantae</taxon>
        <taxon>Streptophyta</taxon>
        <taxon>Embryophyta</taxon>
        <taxon>Tracheophyta</taxon>
        <taxon>Spermatophyta</taxon>
        <taxon>Magnoliopsida</taxon>
        <taxon>eudicotyledons</taxon>
        <taxon>Gunneridae</taxon>
        <taxon>Pentapetalae</taxon>
        <taxon>asterids</taxon>
        <taxon>lamiids</taxon>
        <taxon>Lamiales</taxon>
        <taxon>Lamiaceae</taxon>
        <taxon>Nepetoideae</taxon>
        <taxon>Mentheae</taxon>
        <taxon>Salviinae</taxon>
        <taxon>Salvia</taxon>
        <taxon>Salvia subgen. Calosphace</taxon>
    </lineage>
</organism>
<dbReference type="SUPFAM" id="SSF82153">
    <property type="entry name" value="FAS1 domain"/>
    <property type="match status" value="2"/>
</dbReference>
<dbReference type="Proteomes" id="UP001567538">
    <property type="component" value="Unassembled WGS sequence"/>
</dbReference>
<keyword evidence="5" id="KW-1185">Reference proteome</keyword>
<dbReference type="PANTHER" id="PTHR33985">
    <property type="entry name" value="OS02G0491300 PROTEIN-RELATED"/>
    <property type="match status" value="1"/>
</dbReference>
<keyword evidence="2" id="KW-0732">Signal</keyword>
<comment type="caution">
    <text evidence="4">The sequence shown here is derived from an EMBL/GenBank/DDBJ whole genome shotgun (WGS) entry which is preliminary data.</text>
</comment>
<feature type="domain" description="FAS1" evidence="3">
    <location>
        <begin position="195"/>
        <end position="324"/>
    </location>
</feature>
<dbReference type="PANTHER" id="PTHR33985:SF17">
    <property type="entry name" value="FASCICLIN-LIKE ARABINOGALACTAN PROTEIN 20"/>
    <property type="match status" value="1"/>
</dbReference>
<reference evidence="4 5" key="1">
    <citation type="submission" date="2024-06" db="EMBL/GenBank/DDBJ databases">
        <title>A chromosome level genome sequence of Diviner's sage (Salvia divinorum).</title>
        <authorList>
            <person name="Ford S.A."/>
            <person name="Ro D.-K."/>
            <person name="Ness R.W."/>
            <person name="Phillips M.A."/>
        </authorList>
    </citation>
    <scope>NUCLEOTIDE SEQUENCE [LARGE SCALE GENOMIC DNA]</scope>
    <source>
        <strain evidence="4">SAF-2024a</strain>
        <tissue evidence="4">Leaf</tissue>
    </source>
</reference>
<evidence type="ECO:0000256" key="2">
    <source>
        <dbReference type="SAM" id="SignalP"/>
    </source>
</evidence>
<name>A0ABD1HM23_SALDI</name>
<proteinExistence type="inferred from homology"/>
<protein>
    <submittedName>
        <fullName evidence="4">Fasciclin-like arabinogalactan protein 20</fullName>
    </submittedName>
</protein>
<dbReference type="EMBL" id="JBEAFC010000005">
    <property type="protein sequence ID" value="KAL1556578.1"/>
    <property type="molecule type" value="Genomic_DNA"/>
</dbReference>
<dbReference type="Gene3D" id="2.30.180.10">
    <property type="entry name" value="FAS1 domain"/>
    <property type="match status" value="1"/>
</dbReference>
<evidence type="ECO:0000256" key="1">
    <source>
        <dbReference type="ARBA" id="ARBA00007843"/>
    </source>
</evidence>
<dbReference type="PROSITE" id="PS50213">
    <property type="entry name" value="FAS1"/>
    <property type="match status" value="1"/>
</dbReference>
<feature type="chain" id="PRO_5044800509" evidence="2">
    <location>
        <begin position="20"/>
        <end position="345"/>
    </location>
</feature>
<gene>
    <name evidence="4" type="ORF">AAHA92_12181</name>
</gene>
<evidence type="ECO:0000259" key="3">
    <source>
        <dbReference type="PROSITE" id="PS50213"/>
    </source>
</evidence>
<comment type="similarity">
    <text evidence="1">Belongs to the fasciclin-like AGP family.</text>
</comment>
<dbReference type="InterPro" id="IPR052806">
    <property type="entry name" value="Fasciclin-like_AGP"/>
</dbReference>
<dbReference type="InterPro" id="IPR036378">
    <property type="entry name" value="FAS1_dom_sf"/>
</dbReference>
<sequence>MASLKLVLPLLLFILSTAAQPSPAPLPPPHPPPTTSSFSDAVETLANSGYIAMSLTLQAISQRLRPSAGVTPLTVFSPPDSSFASSGQPSLAHLLLHFSPVSLSPAALLSFPFSTPIPSLSHSKHLIVTSIQSRKISINNVGVSGLPLLDDGFVVVYAIDGFFDPNFTLPLSIPARFNPRPQFLRCTKLEPLSRFRDAAGVLKSRGRSIMASFLELQLLGFLDDRGGDDWTLFAPPDQELVEFSGDFLEYSSLLTRHVAPCKMRWLDLQGSDGSTAPILNVKGFALNISKDGKDEILMINGVQISFPDMYESERLVIHGINGVVALPELDAEEEELGEEFPAQEI</sequence>
<accession>A0ABD1HM23</accession>
<dbReference type="InterPro" id="IPR000782">
    <property type="entry name" value="FAS1_domain"/>
</dbReference>
<evidence type="ECO:0000313" key="4">
    <source>
        <dbReference type="EMBL" id="KAL1556578.1"/>
    </source>
</evidence>
<evidence type="ECO:0000313" key="5">
    <source>
        <dbReference type="Proteomes" id="UP001567538"/>
    </source>
</evidence>
<feature type="signal peptide" evidence="2">
    <location>
        <begin position="1"/>
        <end position="19"/>
    </location>
</feature>